<evidence type="ECO:0000313" key="2">
    <source>
        <dbReference type="EMBL" id="MDN5214751.1"/>
    </source>
</evidence>
<dbReference type="InterPro" id="IPR029063">
    <property type="entry name" value="SAM-dependent_MTases_sf"/>
</dbReference>
<feature type="domain" description="Methyltransferase" evidence="1">
    <location>
        <begin position="51"/>
        <end position="176"/>
    </location>
</feature>
<name>A0ABT8LCH9_9BACT</name>
<gene>
    <name evidence="2" type="ORF">QQ020_21915</name>
</gene>
<proteinExistence type="predicted"/>
<dbReference type="RefSeq" id="WP_346760090.1">
    <property type="nucleotide sequence ID" value="NZ_JAUJEB010000005.1"/>
</dbReference>
<dbReference type="Pfam" id="PF13847">
    <property type="entry name" value="Methyltransf_31"/>
    <property type="match status" value="1"/>
</dbReference>
<dbReference type="Proteomes" id="UP001172083">
    <property type="component" value="Unassembled WGS sequence"/>
</dbReference>
<protein>
    <submittedName>
        <fullName evidence="2">Methyltransferase domain-containing protein</fullName>
    </submittedName>
</protein>
<accession>A0ABT8LCH9</accession>
<dbReference type="InterPro" id="IPR025714">
    <property type="entry name" value="Methyltranfer_dom"/>
</dbReference>
<keyword evidence="2" id="KW-0808">Transferase</keyword>
<dbReference type="GO" id="GO:0008168">
    <property type="term" value="F:methyltransferase activity"/>
    <property type="evidence" value="ECO:0007669"/>
    <property type="project" value="UniProtKB-KW"/>
</dbReference>
<dbReference type="Gene3D" id="3.40.50.150">
    <property type="entry name" value="Vaccinia Virus protein VP39"/>
    <property type="match status" value="1"/>
</dbReference>
<dbReference type="EMBL" id="JAUJEB010000005">
    <property type="protein sequence ID" value="MDN5214751.1"/>
    <property type="molecule type" value="Genomic_DNA"/>
</dbReference>
<evidence type="ECO:0000259" key="1">
    <source>
        <dbReference type="Pfam" id="PF13847"/>
    </source>
</evidence>
<organism evidence="2 3">
    <name type="scientific">Agaribacillus aureus</name>
    <dbReference type="NCBI Taxonomy" id="3051825"/>
    <lineage>
        <taxon>Bacteria</taxon>
        <taxon>Pseudomonadati</taxon>
        <taxon>Bacteroidota</taxon>
        <taxon>Cytophagia</taxon>
        <taxon>Cytophagales</taxon>
        <taxon>Splendidivirgaceae</taxon>
        <taxon>Agaribacillus</taxon>
    </lineage>
</organism>
<keyword evidence="2" id="KW-0489">Methyltransferase</keyword>
<dbReference type="SUPFAM" id="SSF53335">
    <property type="entry name" value="S-adenosyl-L-methionine-dependent methyltransferases"/>
    <property type="match status" value="1"/>
</dbReference>
<dbReference type="GO" id="GO:0032259">
    <property type="term" value="P:methylation"/>
    <property type="evidence" value="ECO:0007669"/>
    <property type="project" value="UniProtKB-KW"/>
</dbReference>
<comment type="caution">
    <text evidence="2">The sequence shown here is derived from an EMBL/GenBank/DDBJ whole genome shotgun (WGS) entry which is preliminary data.</text>
</comment>
<dbReference type="CDD" id="cd02440">
    <property type="entry name" value="AdoMet_MTases"/>
    <property type="match status" value="1"/>
</dbReference>
<reference evidence="2" key="1">
    <citation type="submission" date="2023-06" db="EMBL/GenBank/DDBJ databases">
        <title>Genomic of Agaribacillus aureum.</title>
        <authorList>
            <person name="Wang G."/>
        </authorList>
    </citation>
    <scope>NUCLEOTIDE SEQUENCE</scope>
    <source>
        <strain evidence="2">BMA12</strain>
    </source>
</reference>
<keyword evidence="3" id="KW-1185">Reference proteome</keyword>
<sequence>MKTLEESVVTTMDGSESELFQFLPYMLQDVWELGTSSEAVIGLVRKHARDHANLSILDLGCGKGAASVKLAKELQCTCLGIDGVGAFIDEAARKAKEFGVENLCQFIADDIRVRIKVLPKFDIIILGALGPVFGDYDATLTTLSKCLNQDGMIIIDDAYIEDKSDYTDSSIRKRSEILQQIKVAGMRLVDEKIMEEGEIKAADDYLFENLEKRCRELIEKYPGKRKLFEDYIAGQREENDVLETKVICSTILIRKNRGFIER</sequence>
<evidence type="ECO:0000313" key="3">
    <source>
        <dbReference type="Proteomes" id="UP001172083"/>
    </source>
</evidence>